<dbReference type="Proteomes" id="UP000759131">
    <property type="component" value="Unassembled WGS sequence"/>
</dbReference>
<sequence>MRWQSINEMIESSGHKNSFSSMECHSCRRLCVWCELCGHSIQR</sequence>
<keyword evidence="2" id="KW-1185">Reference proteome</keyword>
<gene>
    <name evidence="1" type="ORF">OSB1V03_LOCUS10371</name>
</gene>
<reference evidence="1" key="1">
    <citation type="submission" date="2020-11" db="EMBL/GenBank/DDBJ databases">
        <authorList>
            <person name="Tran Van P."/>
        </authorList>
    </citation>
    <scope>NUCLEOTIDE SEQUENCE</scope>
</reference>
<accession>A0A7R9KVA8</accession>
<evidence type="ECO:0000313" key="1">
    <source>
        <dbReference type="EMBL" id="CAD7629957.1"/>
    </source>
</evidence>
<dbReference type="AlphaFoldDB" id="A0A7R9KVA8"/>
<proteinExistence type="predicted"/>
<name>A0A7R9KVA8_9ACAR</name>
<dbReference type="EMBL" id="OC862124">
    <property type="protein sequence ID" value="CAD7629957.1"/>
    <property type="molecule type" value="Genomic_DNA"/>
</dbReference>
<organism evidence="1">
    <name type="scientific">Medioppia subpectinata</name>
    <dbReference type="NCBI Taxonomy" id="1979941"/>
    <lineage>
        <taxon>Eukaryota</taxon>
        <taxon>Metazoa</taxon>
        <taxon>Ecdysozoa</taxon>
        <taxon>Arthropoda</taxon>
        <taxon>Chelicerata</taxon>
        <taxon>Arachnida</taxon>
        <taxon>Acari</taxon>
        <taxon>Acariformes</taxon>
        <taxon>Sarcoptiformes</taxon>
        <taxon>Oribatida</taxon>
        <taxon>Brachypylina</taxon>
        <taxon>Oppioidea</taxon>
        <taxon>Oppiidae</taxon>
        <taxon>Medioppia</taxon>
    </lineage>
</organism>
<evidence type="ECO:0000313" key="2">
    <source>
        <dbReference type="Proteomes" id="UP000759131"/>
    </source>
</evidence>
<dbReference type="EMBL" id="CAJPIZ010007549">
    <property type="protein sequence ID" value="CAG2110387.1"/>
    <property type="molecule type" value="Genomic_DNA"/>
</dbReference>
<protein>
    <submittedName>
        <fullName evidence="1">Uncharacterized protein</fullName>
    </submittedName>
</protein>